<dbReference type="InterPro" id="IPR027450">
    <property type="entry name" value="AlkB-like"/>
</dbReference>
<dbReference type="PROSITE" id="PS51471">
    <property type="entry name" value="FE2OG_OXY"/>
    <property type="match status" value="1"/>
</dbReference>
<comment type="caution">
    <text evidence="3">The sequence shown here is derived from an EMBL/GenBank/DDBJ whole genome shotgun (WGS) entry which is preliminary data.</text>
</comment>
<gene>
    <name evidence="3" type="ORF">C8J55DRAFT_527334</name>
</gene>
<evidence type="ECO:0000259" key="2">
    <source>
        <dbReference type="PROSITE" id="PS51471"/>
    </source>
</evidence>
<dbReference type="EMBL" id="JANVFS010000045">
    <property type="protein sequence ID" value="KAJ4466483.1"/>
    <property type="molecule type" value="Genomic_DNA"/>
</dbReference>
<proteinExistence type="predicted"/>
<dbReference type="Proteomes" id="UP001150238">
    <property type="component" value="Unassembled WGS sequence"/>
</dbReference>
<dbReference type="InterPro" id="IPR032870">
    <property type="entry name" value="ALKBH7-like"/>
</dbReference>
<dbReference type="PANTHER" id="PTHR21052">
    <property type="entry name" value="SPERMATOGENESIS ASSOCIATED 11-RELATED"/>
    <property type="match status" value="1"/>
</dbReference>
<organism evidence="3 4">
    <name type="scientific">Lentinula lateritia</name>
    <dbReference type="NCBI Taxonomy" id="40482"/>
    <lineage>
        <taxon>Eukaryota</taxon>
        <taxon>Fungi</taxon>
        <taxon>Dikarya</taxon>
        <taxon>Basidiomycota</taxon>
        <taxon>Agaricomycotina</taxon>
        <taxon>Agaricomycetes</taxon>
        <taxon>Agaricomycetidae</taxon>
        <taxon>Agaricales</taxon>
        <taxon>Marasmiineae</taxon>
        <taxon>Omphalotaceae</taxon>
        <taxon>Lentinula</taxon>
    </lineage>
</organism>
<dbReference type="AlphaFoldDB" id="A0A9W9DEN9"/>
<evidence type="ECO:0000256" key="1">
    <source>
        <dbReference type="SAM" id="MobiDB-lite"/>
    </source>
</evidence>
<dbReference type="PANTHER" id="PTHR21052:SF0">
    <property type="entry name" value="ALPHA-KETOGLUTARATE-DEPENDENT DIOXYGENASE ALKB HOMOLOG 7, MITOCHONDRIAL"/>
    <property type="match status" value="1"/>
</dbReference>
<protein>
    <recommendedName>
        <fullName evidence="2">Fe2OG dioxygenase domain-containing protein</fullName>
    </recommendedName>
</protein>
<evidence type="ECO:0000313" key="4">
    <source>
        <dbReference type="Proteomes" id="UP001150238"/>
    </source>
</evidence>
<sequence>MKRKPDLVEAIIESNPQKEENHHGKRMRLHVEIPTSFTTTLDTPQGNASETPDDIDVDTFSSLSPDSLFDEVFTSPSSFPASPPLHLHPDQKARTALRTAPPIPGLFFDPSVRLSEDLAEELAGYCMGRYFSDDDGKRRVNQVMLFERARVDQETVTEDAVSCGPGSGCPTSTGLPPPLLALLDKISDLIRPPLLSSKTHELLFPSFALHTGTGRSEQVPRSEHPTTSTLPVETHSKETKQARQAILNLYAPGEGISAHVDLLRRFGDGIIGVSLCGGCVMRFERIREERVEEVAERASLQSPSDSPSSSVDSVFLSNSNVHELYLPPNSIIVLSGEARYKWTHGIERRTGDWVSYGDEVNVGDGEGVPQVTPNDSNLGVKVEWIPRTTRLSITFRWLLPGADIVGGDTSDCEQ</sequence>
<feature type="domain" description="Fe2OG dioxygenase" evidence="2">
    <location>
        <begin position="241"/>
        <end position="399"/>
    </location>
</feature>
<dbReference type="SUPFAM" id="SSF51197">
    <property type="entry name" value="Clavaminate synthase-like"/>
    <property type="match status" value="1"/>
</dbReference>
<reference evidence="3" key="2">
    <citation type="journal article" date="2023" name="Proc. Natl. Acad. Sci. U.S.A.">
        <title>A global phylogenomic analysis of the shiitake genus Lentinula.</title>
        <authorList>
            <person name="Sierra-Patev S."/>
            <person name="Min B."/>
            <person name="Naranjo-Ortiz M."/>
            <person name="Looney B."/>
            <person name="Konkel Z."/>
            <person name="Slot J.C."/>
            <person name="Sakamoto Y."/>
            <person name="Steenwyk J.L."/>
            <person name="Rokas A."/>
            <person name="Carro J."/>
            <person name="Camarero S."/>
            <person name="Ferreira P."/>
            <person name="Molpeceres G."/>
            <person name="Ruiz-Duenas F.J."/>
            <person name="Serrano A."/>
            <person name="Henrissat B."/>
            <person name="Drula E."/>
            <person name="Hughes K.W."/>
            <person name="Mata J.L."/>
            <person name="Ishikawa N.K."/>
            <person name="Vargas-Isla R."/>
            <person name="Ushijima S."/>
            <person name="Smith C.A."/>
            <person name="Donoghue J."/>
            <person name="Ahrendt S."/>
            <person name="Andreopoulos W."/>
            <person name="He G."/>
            <person name="LaButti K."/>
            <person name="Lipzen A."/>
            <person name="Ng V."/>
            <person name="Riley R."/>
            <person name="Sandor L."/>
            <person name="Barry K."/>
            <person name="Martinez A.T."/>
            <person name="Xiao Y."/>
            <person name="Gibbons J.G."/>
            <person name="Terashima K."/>
            <person name="Grigoriev I.V."/>
            <person name="Hibbett D."/>
        </authorList>
    </citation>
    <scope>NUCLEOTIDE SEQUENCE</scope>
    <source>
        <strain evidence="3">Sp2 HRB7682 ss15</strain>
    </source>
</reference>
<name>A0A9W9DEN9_9AGAR</name>
<dbReference type="Pfam" id="PF13532">
    <property type="entry name" value="2OG-FeII_Oxy_2"/>
    <property type="match status" value="1"/>
</dbReference>
<dbReference type="InterPro" id="IPR037151">
    <property type="entry name" value="AlkB-like_sf"/>
</dbReference>
<dbReference type="GO" id="GO:0006974">
    <property type="term" value="P:DNA damage response"/>
    <property type="evidence" value="ECO:0007669"/>
    <property type="project" value="InterPro"/>
</dbReference>
<feature type="region of interest" description="Disordered" evidence="1">
    <location>
        <begin position="212"/>
        <end position="238"/>
    </location>
</feature>
<accession>A0A9W9DEN9</accession>
<dbReference type="GO" id="GO:0005759">
    <property type="term" value="C:mitochondrial matrix"/>
    <property type="evidence" value="ECO:0007669"/>
    <property type="project" value="TreeGrafter"/>
</dbReference>
<evidence type="ECO:0000313" key="3">
    <source>
        <dbReference type="EMBL" id="KAJ4466483.1"/>
    </source>
</evidence>
<dbReference type="GO" id="GO:0006631">
    <property type="term" value="P:fatty acid metabolic process"/>
    <property type="evidence" value="ECO:0007669"/>
    <property type="project" value="TreeGrafter"/>
</dbReference>
<reference evidence="3" key="1">
    <citation type="submission" date="2022-08" db="EMBL/GenBank/DDBJ databases">
        <authorList>
            <consortium name="DOE Joint Genome Institute"/>
            <person name="Min B."/>
            <person name="Riley R."/>
            <person name="Sierra-Patev S."/>
            <person name="Naranjo-Ortiz M."/>
            <person name="Looney B."/>
            <person name="Konkel Z."/>
            <person name="Slot J.C."/>
            <person name="Sakamoto Y."/>
            <person name="Steenwyk J.L."/>
            <person name="Rokas A."/>
            <person name="Carro J."/>
            <person name="Camarero S."/>
            <person name="Ferreira P."/>
            <person name="Molpeceres G."/>
            <person name="Ruiz-Duenas F.J."/>
            <person name="Serrano A."/>
            <person name="Henrissat B."/>
            <person name="Drula E."/>
            <person name="Hughes K.W."/>
            <person name="Mata J.L."/>
            <person name="Ishikawa N.K."/>
            <person name="Vargas-Isla R."/>
            <person name="Ushijima S."/>
            <person name="Smith C.A."/>
            <person name="Ahrendt S."/>
            <person name="Andreopoulos W."/>
            <person name="He G."/>
            <person name="Labutti K."/>
            <person name="Lipzen A."/>
            <person name="Ng V."/>
            <person name="Sandor L."/>
            <person name="Barry K."/>
            <person name="Martinez A.T."/>
            <person name="Xiao Y."/>
            <person name="Gibbons J.G."/>
            <person name="Terashima K."/>
            <person name="Hibbett D.S."/>
            <person name="Grigoriev I.V."/>
        </authorList>
    </citation>
    <scope>NUCLEOTIDE SEQUENCE</scope>
    <source>
        <strain evidence="3">Sp2 HRB7682 ss15</strain>
    </source>
</reference>
<dbReference type="InterPro" id="IPR005123">
    <property type="entry name" value="Oxoglu/Fe-dep_dioxygenase_dom"/>
</dbReference>
<dbReference type="Gene3D" id="2.60.120.590">
    <property type="entry name" value="Alpha-ketoglutarate-dependent dioxygenase AlkB-like"/>
    <property type="match status" value="1"/>
</dbReference>